<dbReference type="EMBL" id="BMBA01000004">
    <property type="protein sequence ID" value="GFZ32949.1"/>
    <property type="molecule type" value="Genomic_DNA"/>
</dbReference>
<dbReference type="Pfam" id="PF18958">
    <property type="entry name" value="DUF5700"/>
    <property type="match status" value="1"/>
</dbReference>
<comment type="caution">
    <text evidence="1">The sequence shown here is derived from an EMBL/GenBank/DDBJ whole genome shotgun (WGS) entry which is preliminary data.</text>
</comment>
<organism evidence="1 2">
    <name type="scientific">Clostridium zeae</name>
    <dbReference type="NCBI Taxonomy" id="2759022"/>
    <lineage>
        <taxon>Bacteria</taxon>
        <taxon>Bacillati</taxon>
        <taxon>Bacillota</taxon>
        <taxon>Clostridia</taxon>
        <taxon>Eubacteriales</taxon>
        <taxon>Clostridiaceae</taxon>
        <taxon>Clostridium</taxon>
    </lineage>
</organism>
<proteinExistence type="predicted"/>
<keyword evidence="2" id="KW-1185">Reference proteome</keyword>
<evidence type="ECO:0000313" key="1">
    <source>
        <dbReference type="EMBL" id="GFZ32949.1"/>
    </source>
</evidence>
<evidence type="ECO:0008006" key="3">
    <source>
        <dbReference type="Google" id="ProtNLM"/>
    </source>
</evidence>
<sequence>MIKIDKLAIEKSFSIFKNMNSSKSISTEMVKEYYETPGMIFLKKHLKNYGGLEFTEELLLHLLEDINLNKQILSKDNIFLKSMKLGLSYVDIVKEDFSKLHFNDVIEKAINLADIYLPKKISGDSIIYLLYGIRGTGITLRSEIAIDLCDEYLNNNGHINIERLINLIAHELHHIEVNKLLNKRKQNEDNLKKQILIDFVGELMSEGVAYYYLPSPYDKEGMLNIKWNNNIRNLDSIMFELNNYVEKILDGQIVDLNDLGHLFNEGLKGYTAGYTMVKLIDKTFGKDKVINCLEDCFMFIELYNQSLKKLNCRYPKIILE</sequence>
<accession>A0ABQ1EDW6</accession>
<dbReference type="Proteomes" id="UP000663802">
    <property type="component" value="Unassembled WGS sequence"/>
</dbReference>
<protein>
    <recommendedName>
        <fullName evidence="3">DUF2268 domain-containing protein</fullName>
    </recommendedName>
</protein>
<gene>
    <name evidence="1" type="ORF">CSC2_34750</name>
</gene>
<reference evidence="1 2" key="1">
    <citation type="journal article" date="2021" name="Int. J. Syst. Evol. Microbiol.">
        <title>Clostridium zeae sp. nov., isolated from corn silage.</title>
        <authorList>
            <person name="Kobayashi H."/>
            <person name="Tanizawa Y."/>
            <person name="Yagura M."/>
            <person name="Sakamoto M."/>
            <person name="Ohkuma M."/>
            <person name="Tohno M."/>
        </authorList>
    </citation>
    <scope>NUCLEOTIDE SEQUENCE [LARGE SCALE GENOMIC DNA]</scope>
    <source>
        <strain evidence="1 2">CSC2</strain>
    </source>
</reference>
<evidence type="ECO:0000313" key="2">
    <source>
        <dbReference type="Proteomes" id="UP000663802"/>
    </source>
</evidence>
<dbReference type="InterPro" id="IPR043754">
    <property type="entry name" value="DUF5700"/>
</dbReference>
<name>A0ABQ1EDW6_9CLOT</name>